<dbReference type="GO" id="GO:0003677">
    <property type="term" value="F:DNA binding"/>
    <property type="evidence" value="ECO:0007669"/>
    <property type="project" value="InterPro"/>
</dbReference>
<dbReference type="GO" id="GO:0016740">
    <property type="term" value="F:transferase activity"/>
    <property type="evidence" value="ECO:0007669"/>
    <property type="project" value="UniProtKB-KW"/>
</dbReference>
<evidence type="ECO:0000313" key="4">
    <source>
        <dbReference type="EMBL" id="CBA29289.1"/>
    </source>
</evidence>
<dbReference type="InterPro" id="IPR001789">
    <property type="entry name" value="Sig_transdc_resp-reg_receiver"/>
</dbReference>
<dbReference type="InterPro" id="IPR010093">
    <property type="entry name" value="SinI_DNA-bd"/>
</dbReference>
<dbReference type="PANTHER" id="PTHR44591">
    <property type="entry name" value="STRESS RESPONSE REGULATOR PROTEIN 1"/>
    <property type="match status" value="1"/>
</dbReference>
<evidence type="ECO:0000256" key="1">
    <source>
        <dbReference type="ARBA" id="ARBA00022553"/>
    </source>
</evidence>
<dbReference type="Gene3D" id="1.10.1660.10">
    <property type="match status" value="1"/>
</dbReference>
<accession>C9YAI9</accession>
<dbReference type="InterPro" id="IPR050595">
    <property type="entry name" value="Bact_response_regulator"/>
</dbReference>
<dbReference type="SUPFAM" id="SSF52172">
    <property type="entry name" value="CheY-like"/>
    <property type="match status" value="1"/>
</dbReference>
<dbReference type="EMBL" id="FN543104">
    <property type="protein sequence ID" value="CBA29289.1"/>
    <property type="molecule type" value="Genomic_DNA"/>
</dbReference>
<name>C9YAI9_CURXX</name>
<protein>
    <recommendedName>
        <fullName evidence="3">Response regulatory domain-containing protein</fullName>
    </recommendedName>
</protein>
<gene>
    <name evidence="4" type="ORF">Csp_A11400</name>
</gene>
<feature type="modified residue" description="4-aspartylphosphate" evidence="2">
    <location>
        <position position="122"/>
    </location>
</feature>
<dbReference type="GO" id="GO:0000160">
    <property type="term" value="P:phosphorelay signal transduction system"/>
    <property type="evidence" value="ECO:0007669"/>
    <property type="project" value="InterPro"/>
</dbReference>
<reference evidence="4" key="1">
    <citation type="journal article" date="2010" name="Nature">
        <title>The dynamic genome of Hydra.</title>
        <authorList>
            <person name="Chapman J.A."/>
            <person name="Kirkness E.F."/>
            <person name="Simakov O."/>
            <person name="Hampson S.E."/>
            <person name="Mitros T."/>
            <person name="Weinmaier T."/>
            <person name="Rattei T."/>
            <person name="Balasubramanian P.G."/>
            <person name="Borman J."/>
            <person name="Busam D."/>
            <person name="Disbennett K."/>
            <person name="Pfannkoch C."/>
            <person name="Sumin N."/>
            <person name="Sutton G."/>
            <person name="Viswanathan L."/>
            <person name="Walenz B."/>
            <person name="Goodstein D.M."/>
            <person name="Hellsten U."/>
            <person name="Kawashima T."/>
            <person name="Prochnik S.E."/>
            <person name="Putnam N.H."/>
            <person name="Shu S."/>
            <person name="Blumberg B."/>
            <person name="Dana C.E."/>
            <person name="Gee L."/>
            <person name="Kibler D.F."/>
            <person name="Law L."/>
            <person name="Lindgens D."/>
            <person name="Martinez D.E."/>
            <person name="Peng J."/>
            <person name="Wigge P.A."/>
            <person name="Bertulat B."/>
            <person name="Guder C."/>
            <person name="Nakamura Y."/>
            <person name="Ozbek S."/>
            <person name="Watanabe H."/>
            <person name="Khalturin K."/>
            <person name="Hemmrich G."/>
            <person name="Franke A."/>
            <person name="Augustin R."/>
            <person name="Fraune S."/>
            <person name="Hayakawa E."/>
            <person name="Hayakawa S."/>
            <person name="Hirose M."/>
            <person name="Hwang J."/>
            <person name="Ikeo K."/>
            <person name="Nishimiya-Fujisawa C."/>
            <person name="Ogura A."/>
            <person name="Takahashi T."/>
            <person name="Steinmetz P.R."/>
            <person name="Zhang X."/>
            <person name="Aufschnaiter R."/>
            <person name="Eder M.K."/>
            <person name="Gorny A.K."/>
            <person name="Salvenmoser W."/>
            <person name="Heimberg A.M."/>
            <person name="Wheeler B.M."/>
            <person name="Peterson K.J."/>
            <person name="Boettger A."/>
            <person name="Tischler P."/>
            <person name="Wolf A."/>
            <person name="Gojobori T."/>
            <person name="Remington K.A."/>
            <person name="Strausberg R.L."/>
            <person name="Venter J."/>
            <person name="Technau U."/>
            <person name="Hobmayer B."/>
            <person name="Bosch T.C."/>
            <person name="Holstein T.W."/>
            <person name="Fujisawa T."/>
            <person name="Bode H.R."/>
            <person name="David C.N."/>
            <person name="Rokhsar D.S."/>
            <person name="Steele R.E."/>
        </authorList>
    </citation>
    <scope>NUCLEOTIDE SEQUENCE</scope>
</reference>
<organism evidence="4">
    <name type="scientific">Curvibacter symbiont subsp. Hydra magnipapillata</name>
    <dbReference type="NCBI Taxonomy" id="667019"/>
    <lineage>
        <taxon>Bacteria</taxon>
        <taxon>Pseudomonadati</taxon>
        <taxon>Pseudomonadota</taxon>
        <taxon>Betaproteobacteria</taxon>
        <taxon>Burkholderiales</taxon>
        <taxon>Comamonadaceae</taxon>
        <taxon>Curvibacter</taxon>
    </lineage>
</organism>
<evidence type="ECO:0000259" key="3">
    <source>
        <dbReference type="PROSITE" id="PS50110"/>
    </source>
</evidence>
<dbReference type="AlphaFoldDB" id="C9YAI9"/>
<dbReference type="PANTHER" id="PTHR44591:SF23">
    <property type="entry name" value="CHEY SUBFAMILY"/>
    <property type="match status" value="1"/>
</dbReference>
<dbReference type="SMART" id="SM00448">
    <property type="entry name" value="REC"/>
    <property type="match status" value="1"/>
</dbReference>
<proteinExistence type="predicted"/>
<dbReference type="InterPro" id="IPR041657">
    <property type="entry name" value="HTH_17"/>
</dbReference>
<dbReference type="Pfam" id="PF12728">
    <property type="entry name" value="HTH_17"/>
    <property type="match status" value="1"/>
</dbReference>
<dbReference type="InterPro" id="IPR011006">
    <property type="entry name" value="CheY-like_superfamily"/>
</dbReference>
<dbReference type="Gene3D" id="3.40.50.2300">
    <property type="match status" value="1"/>
</dbReference>
<dbReference type="PROSITE" id="PS50110">
    <property type="entry name" value="RESPONSE_REGULATORY"/>
    <property type="match status" value="1"/>
</dbReference>
<evidence type="ECO:0000256" key="2">
    <source>
        <dbReference type="PROSITE-ProRule" id="PRU00169"/>
    </source>
</evidence>
<dbReference type="NCBIfam" id="TIGR01764">
    <property type="entry name" value="excise"/>
    <property type="match status" value="1"/>
</dbReference>
<keyword evidence="4" id="KW-0808">Transferase</keyword>
<keyword evidence="1 2" id="KW-0597">Phosphoprotein</keyword>
<dbReference type="Pfam" id="PF00072">
    <property type="entry name" value="Response_reg"/>
    <property type="match status" value="1"/>
</dbReference>
<feature type="domain" description="Response regulatory" evidence="3">
    <location>
        <begin position="71"/>
        <end position="189"/>
    </location>
</feature>
<sequence length="200" mass="21951">MKHKRDVMTTQQAAVLLNLSTTSVQKMVTSGELDAWITPGGHRRIFRSSIDQFLNSRSTGLAGITGRLPLRILLIEDDPSQITIFKSLLERIGHSIQLTIVNKASQALDHTIALHPDLLLIDLVTEPVDGLDLVRAIGNDANLKGLDVIALTASNQEHLIDSSFANCRVVRCEKPINAERLCGYLDALSAKLLARAELRN</sequence>